<protein>
    <recommendedName>
        <fullName evidence="5">EfeO-type cupredoxin-like domain-containing protein</fullName>
    </recommendedName>
</protein>
<keyword evidence="2" id="KW-0186">Copper</keyword>
<evidence type="ECO:0000313" key="6">
    <source>
        <dbReference type="EMBL" id="RNL85822.1"/>
    </source>
</evidence>
<dbReference type="Gene3D" id="2.60.40.420">
    <property type="entry name" value="Cupredoxins - blue copper proteins"/>
    <property type="match status" value="1"/>
</dbReference>
<dbReference type="RefSeq" id="WP_123200601.1">
    <property type="nucleotide sequence ID" value="NZ_RJMB01000005.1"/>
</dbReference>
<gene>
    <name evidence="6" type="ORF">EFW17_07645</name>
</gene>
<keyword evidence="1" id="KW-0479">Metal-binding</keyword>
<dbReference type="Pfam" id="PF13473">
    <property type="entry name" value="Cupredoxin_1"/>
    <property type="match status" value="1"/>
</dbReference>
<feature type="compositionally biased region" description="Acidic residues" evidence="3">
    <location>
        <begin position="42"/>
        <end position="59"/>
    </location>
</feature>
<dbReference type="PROSITE" id="PS51257">
    <property type="entry name" value="PROKAR_LIPOPROTEIN"/>
    <property type="match status" value="1"/>
</dbReference>
<dbReference type="PROSITE" id="PS00196">
    <property type="entry name" value="COPPER_BLUE"/>
    <property type="match status" value="1"/>
</dbReference>
<accession>A0A3N0ED90</accession>
<evidence type="ECO:0000259" key="5">
    <source>
        <dbReference type="Pfam" id="PF13473"/>
    </source>
</evidence>
<sequence>MSRLSLIALVSAGIMGLAACGQDGSENGDAAEEQNGDGTPAEQEDGEGDNGEAAGDVDETITVEAGENGQDLYFDGIPETLPAGTIEIDLDNVGDMPHDLVVEELDDEVVADTESGETDTGTVELEPGEYTFYCSIGNHREQGMEETVTVE</sequence>
<reference evidence="6 7" key="1">
    <citation type="submission" date="2018-11" db="EMBL/GenBank/DDBJ databases">
        <title>The genome draft of YIM 96095.</title>
        <authorList>
            <person name="Tang S.-K."/>
            <person name="Chunyu W.-X."/>
            <person name="Feng Y.-Z."/>
        </authorList>
    </citation>
    <scope>NUCLEOTIDE SEQUENCE [LARGE SCALE GENOMIC DNA]</scope>
    <source>
        <strain evidence="6 7">YIM 96095</strain>
    </source>
</reference>
<organism evidence="6 7">
    <name type="scientific">Halostreptopolyspora alba</name>
    <dbReference type="NCBI Taxonomy" id="2487137"/>
    <lineage>
        <taxon>Bacteria</taxon>
        <taxon>Bacillati</taxon>
        <taxon>Actinomycetota</taxon>
        <taxon>Actinomycetes</taxon>
        <taxon>Streptosporangiales</taxon>
        <taxon>Nocardiopsidaceae</taxon>
        <taxon>Halostreptopolyspora</taxon>
    </lineage>
</organism>
<dbReference type="InterPro" id="IPR028096">
    <property type="entry name" value="EfeO_Cupredoxin"/>
</dbReference>
<feature type="signal peptide" evidence="4">
    <location>
        <begin position="1"/>
        <end position="21"/>
    </location>
</feature>
<proteinExistence type="predicted"/>
<dbReference type="InterPro" id="IPR008972">
    <property type="entry name" value="Cupredoxin"/>
</dbReference>
<dbReference type="SUPFAM" id="SSF49503">
    <property type="entry name" value="Cupredoxins"/>
    <property type="match status" value="1"/>
</dbReference>
<dbReference type="PROSITE" id="PS00079">
    <property type="entry name" value="MULTICOPPER_OXIDASE1"/>
    <property type="match status" value="1"/>
</dbReference>
<comment type="caution">
    <text evidence="6">The sequence shown here is derived from an EMBL/GenBank/DDBJ whole genome shotgun (WGS) entry which is preliminary data.</text>
</comment>
<feature type="chain" id="PRO_5039347487" description="EfeO-type cupredoxin-like domain-containing protein" evidence="4">
    <location>
        <begin position="22"/>
        <end position="151"/>
    </location>
</feature>
<keyword evidence="4" id="KW-0732">Signal</keyword>
<dbReference type="InterPro" id="IPR033138">
    <property type="entry name" value="Cu_oxidase_CS"/>
</dbReference>
<evidence type="ECO:0000313" key="7">
    <source>
        <dbReference type="Proteomes" id="UP000269198"/>
    </source>
</evidence>
<feature type="domain" description="EfeO-type cupredoxin-like" evidence="5">
    <location>
        <begin position="80"/>
        <end position="143"/>
    </location>
</feature>
<dbReference type="InterPro" id="IPR028871">
    <property type="entry name" value="BlueCu_1_BS"/>
</dbReference>
<name>A0A3N0ED90_9ACTN</name>
<evidence type="ECO:0000256" key="4">
    <source>
        <dbReference type="SAM" id="SignalP"/>
    </source>
</evidence>
<dbReference type="EMBL" id="RJMB01000005">
    <property type="protein sequence ID" value="RNL85822.1"/>
    <property type="molecule type" value="Genomic_DNA"/>
</dbReference>
<dbReference type="Proteomes" id="UP000269198">
    <property type="component" value="Unassembled WGS sequence"/>
</dbReference>
<feature type="region of interest" description="Disordered" evidence="3">
    <location>
        <begin position="22"/>
        <end position="59"/>
    </location>
</feature>
<dbReference type="GO" id="GO:0046872">
    <property type="term" value="F:metal ion binding"/>
    <property type="evidence" value="ECO:0007669"/>
    <property type="project" value="UniProtKB-KW"/>
</dbReference>
<evidence type="ECO:0000256" key="2">
    <source>
        <dbReference type="ARBA" id="ARBA00023008"/>
    </source>
</evidence>
<keyword evidence="7" id="KW-1185">Reference proteome</keyword>
<evidence type="ECO:0000256" key="3">
    <source>
        <dbReference type="SAM" id="MobiDB-lite"/>
    </source>
</evidence>
<dbReference type="OrthoDB" id="7431902at2"/>
<dbReference type="AlphaFoldDB" id="A0A3N0ED90"/>
<evidence type="ECO:0000256" key="1">
    <source>
        <dbReference type="ARBA" id="ARBA00022723"/>
    </source>
</evidence>